<dbReference type="InterPro" id="IPR003660">
    <property type="entry name" value="HAMP_dom"/>
</dbReference>
<dbReference type="Pfam" id="PF02518">
    <property type="entry name" value="HATPase_c"/>
    <property type="match status" value="1"/>
</dbReference>
<evidence type="ECO:0000256" key="4">
    <source>
        <dbReference type="ARBA" id="ARBA00022553"/>
    </source>
</evidence>
<dbReference type="PRINTS" id="PR00344">
    <property type="entry name" value="BCTRLSENSOR"/>
</dbReference>
<evidence type="ECO:0000259" key="13">
    <source>
        <dbReference type="PROSITE" id="PS50885"/>
    </source>
</evidence>
<dbReference type="PROSITE" id="PS50109">
    <property type="entry name" value="HIS_KIN"/>
    <property type="match status" value="1"/>
</dbReference>
<evidence type="ECO:0000313" key="15">
    <source>
        <dbReference type="Proteomes" id="UP000830401"/>
    </source>
</evidence>
<dbReference type="CDD" id="cd06225">
    <property type="entry name" value="HAMP"/>
    <property type="match status" value="1"/>
</dbReference>
<evidence type="ECO:0000256" key="1">
    <source>
        <dbReference type="ARBA" id="ARBA00000085"/>
    </source>
</evidence>
<evidence type="ECO:0000256" key="11">
    <source>
        <dbReference type="SAM" id="Phobius"/>
    </source>
</evidence>
<dbReference type="Proteomes" id="UP000830401">
    <property type="component" value="Plasmid unnamed6"/>
</dbReference>
<dbReference type="EMBL" id="CP095067">
    <property type="protein sequence ID" value="UOQ69637.1"/>
    <property type="molecule type" value="Genomic_DNA"/>
</dbReference>
<dbReference type="SUPFAM" id="SSF55874">
    <property type="entry name" value="ATPase domain of HSP90 chaperone/DNA topoisomerase II/histidine kinase"/>
    <property type="match status" value="1"/>
</dbReference>
<dbReference type="Pfam" id="PF00672">
    <property type="entry name" value="HAMP"/>
    <property type="match status" value="1"/>
</dbReference>
<dbReference type="EC" id="2.7.13.3" evidence="3"/>
<evidence type="ECO:0000256" key="8">
    <source>
        <dbReference type="ARBA" id="ARBA00022989"/>
    </source>
</evidence>
<dbReference type="SUPFAM" id="SSF158472">
    <property type="entry name" value="HAMP domain-like"/>
    <property type="match status" value="1"/>
</dbReference>
<dbReference type="CDD" id="cd00082">
    <property type="entry name" value="HisKA"/>
    <property type="match status" value="1"/>
</dbReference>
<evidence type="ECO:0000256" key="10">
    <source>
        <dbReference type="ARBA" id="ARBA00023136"/>
    </source>
</evidence>
<dbReference type="PROSITE" id="PS50885">
    <property type="entry name" value="HAMP"/>
    <property type="match status" value="1"/>
</dbReference>
<keyword evidence="4" id="KW-0597">Phosphoprotein</keyword>
<dbReference type="InterPro" id="IPR003661">
    <property type="entry name" value="HisK_dim/P_dom"/>
</dbReference>
<keyword evidence="15" id="KW-1185">Reference proteome</keyword>
<feature type="domain" description="Histidine kinase" evidence="12">
    <location>
        <begin position="244"/>
        <end position="458"/>
    </location>
</feature>
<dbReference type="RefSeq" id="WP_245127483.1">
    <property type="nucleotide sequence ID" value="NZ_CP095067.1"/>
</dbReference>
<dbReference type="SMART" id="SM00304">
    <property type="entry name" value="HAMP"/>
    <property type="match status" value="1"/>
</dbReference>
<dbReference type="Gene3D" id="3.30.565.10">
    <property type="entry name" value="Histidine kinase-like ATPase, C-terminal domain"/>
    <property type="match status" value="1"/>
</dbReference>
<proteinExistence type="predicted"/>
<dbReference type="InterPro" id="IPR005467">
    <property type="entry name" value="His_kinase_dom"/>
</dbReference>
<dbReference type="SUPFAM" id="SSF47384">
    <property type="entry name" value="Homodimeric domain of signal transducing histidine kinase"/>
    <property type="match status" value="1"/>
</dbReference>
<evidence type="ECO:0000256" key="7">
    <source>
        <dbReference type="ARBA" id="ARBA00022777"/>
    </source>
</evidence>
<dbReference type="PANTHER" id="PTHR45436:SF5">
    <property type="entry name" value="SENSOR HISTIDINE KINASE TRCS"/>
    <property type="match status" value="1"/>
</dbReference>
<protein>
    <recommendedName>
        <fullName evidence="3">histidine kinase</fullName>
        <ecNumber evidence="3">2.7.13.3</ecNumber>
    </recommendedName>
</protein>
<accession>A0ABY4GG42</accession>
<geneLocation type="plasmid" evidence="14 15">
    <name>unnamed6</name>
</geneLocation>
<dbReference type="InterPro" id="IPR050428">
    <property type="entry name" value="TCS_sensor_his_kinase"/>
</dbReference>
<evidence type="ECO:0000256" key="5">
    <source>
        <dbReference type="ARBA" id="ARBA00022679"/>
    </source>
</evidence>
<dbReference type="InterPro" id="IPR036097">
    <property type="entry name" value="HisK_dim/P_sf"/>
</dbReference>
<dbReference type="InterPro" id="IPR003594">
    <property type="entry name" value="HATPase_dom"/>
</dbReference>
<organism evidence="14 15">
    <name type="scientific">Hymenobacter volaticus</name>
    <dbReference type="NCBI Taxonomy" id="2932254"/>
    <lineage>
        <taxon>Bacteria</taxon>
        <taxon>Pseudomonadati</taxon>
        <taxon>Bacteroidota</taxon>
        <taxon>Cytophagia</taxon>
        <taxon>Cytophagales</taxon>
        <taxon>Hymenobacteraceae</taxon>
        <taxon>Hymenobacter</taxon>
    </lineage>
</organism>
<dbReference type="InterPro" id="IPR036890">
    <property type="entry name" value="HATPase_C_sf"/>
</dbReference>
<comment type="subcellular location">
    <subcellularLocation>
        <location evidence="2">Membrane</location>
    </subcellularLocation>
</comment>
<keyword evidence="5" id="KW-0808">Transferase</keyword>
<keyword evidence="14" id="KW-0547">Nucleotide-binding</keyword>
<dbReference type="Pfam" id="PF00512">
    <property type="entry name" value="HisKA"/>
    <property type="match status" value="1"/>
</dbReference>
<keyword evidence="14" id="KW-0614">Plasmid</keyword>
<evidence type="ECO:0000256" key="6">
    <source>
        <dbReference type="ARBA" id="ARBA00022692"/>
    </source>
</evidence>
<keyword evidence="7" id="KW-0418">Kinase</keyword>
<feature type="transmembrane region" description="Helical" evidence="11">
    <location>
        <begin position="12"/>
        <end position="32"/>
    </location>
</feature>
<dbReference type="InterPro" id="IPR004358">
    <property type="entry name" value="Sig_transdc_His_kin-like_C"/>
</dbReference>
<evidence type="ECO:0000256" key="3">
    <source>
        <dbReference type="ARBA" id="ARBA00012438"/>
    </source>
</evidence>
<evidence type="ECO:0000256" key="2">
    <source>
        <dbReference type="ARBA" id="ARBA00004370"/>
    </source>
</evidence>
<dbReference type="SMART" id="SM00388">
    <property type="entry name" value="HisKA"/>
    <property type="match status" value="1"/>
</dbReference>
<keyword evidence="14" id="KW-0067">ATP-binding</keyword>
<gene>
    <name evidence="14" type="ORF">MUN86_29495</name>
</gene>
<dbReference type="Gene3D" id="1.10.287.130">
    <property type="match status" value="1"/>
</dbReference>
<sequence length="458" mass="50922">MTWTFKNRIALYYMLATAALVAAAYLVVFGVVRHQVYADLDAKLRYEAAKHVGEVSIMGPQIRFSHKGEWEEREHQEVQVDPVFVQITNGQGQLMDRSPNLKADQLMFNPLNERELLNAELRGKAIRQVQVPILAQGRPVGYLVAAISSEAAQHVLRSLETALLLSFPVVLLALFGSARLLAGRSIQPIVQITDTTNRITRDNLAERVPLPARADELHTLASAINGLLGRVEQAVEREKQFTADASHELRTPLAVLKGTLEVLVRKPRTPDEYVANIQLGIREIDRLTHLVDQLLLMARFENHAKGLNRQELSVLSCVHDVLYRLRADLETKRIRVDVEDEDTLPVLTDPYLVDLILDNLLSNAVKYSPAGSTITVRLASVVGRLHCTVTDQGIGIRSEDQGRIFDPLYRSDALQHKHIGGTGLGLSIVAKACAQLNIELMVQSKLNQGTTFTLLFPA</sequence>
<keyword evidence="6 11" id="KW-0812">Transmembrane</keyword>
<comment type="catalytic activity">
    <reaction evidence="1">
        <text>ATP + protein L-histidine = ADP + protein N-phospho-L-histidine.</text>
        <dbReference type="EC" id="2.7.13.3"/>
    </reaction>
</comment>
<name>A0ABY4GG42_9BACT</name>
<evidence type="ECO:0000313" key="14">
    <source>
        <dbReference type="EMBL" id="UOQ69637.1"/>
    </source>
</evidence>
<dbReference type="PANTHER" id="PTHR45436">
    <property type="entry name" value="SENSOR HISTIDINE KINASE YKOH"/>
    <property type="match status" value="1"/>
</dbReference>
<feature type="domain" description="HAMP" evidence="13">
    <location>
        <begin position="183"/>
        <end position="236"/>
    </location>
</feature>
<feature type="transmembrane region" description="Helical" evidence="11">
    <location>
        <begin position="162"/>
        <end position="182"/>
    </location>
</feature>
<dbReference type="SMART" id="SM00387">
    <property type="entry name" value="HATPase_c"/>
    <property type="match status" value="1"/>
</dbReference>
<reference evidence="14" key="1">
    <citation type="submission" date="2022-04" db="EMBL/GenBank/DDBJ databases">
        <title>Hymenobacter sp. isolated from the air.</title>
        <authorList>
            <person name="Won M."/>
            <person name="Lee C.-M."/>
            <person name="Woen H.-Y."/>
            <person name="Kwon S.-W."/>
        </authorList>
    </citation>
    <scope>NUCLEOTIDE SEQUENCE</scope>
    <source>
        <strain evidence="14">5420S-77</strain>
        <plasmid evidence="14">unnamed6</plasmid>
    </source>
</reference>
<keyword evidence="9" id="KW-0902">Two-component regulatory system</keyword>
<evidence type="ECO:0000256" key="9">
    <source>
        <dbReference type="ARBA" id="ARBA00023012"/>
    </source>
</evidence>
<keyword evidence="8 11" id="KW-1133">Transmembrane helix</keyword>
<keyword evidence="10 11" id="KW-0472">Membrane</keyword>
<evidence type="ECO:0000259" key="12">
    <source>
        <dbReference type="PROSITE" id="PS50109"/>
    </source>
</evidence>
<dbReference type="Gene3D" id="6.10.340.10">
    <property type="match status" value="1"/>
</dbReference>
<dbReference type="GO" id="GO:0005524">
    <property type="term" value="F:ATP binding"/>
    <property type="evidence" value="ECO:0007669"/>
    <property type="project" value="UniProtKB-KW"/>
</dbReference>